<dbReference type="CDD" id="cd05403">
    <property type="entry name" value="NT_KNTase_like"/>
    <property type="match status" value="1"/>
</dbReference>
<protein>
    <submittedName>
        <fullName evidence="2">Nucleotidyltransferase domain-containing protein</fullName>
        <ecNumber evidence="2">2.7.7.-</ecNumber>
    </submittedName>
</protein>
<organism evidence="2 3">
    <name type="scientific">Ignisphaera cupida</name>
    <dbReference type="NCBI Taxonomy" id="3050454"/>
    <lineage>
        <taxon>Archaea</taxon>
        <taxon>Thermoproteota</taxon>
        <taxon>Thermoprotei</taxon>
        <taxon>Desulfurococcales</taxon>
        <taxon>Desulfurococcaceae</taxon>
        <taxon>Ignisphaera</taxon>
    </lineage>
</organism>
<evidence type="ECO:0000259" key="1">
    <source>
        <dbReference type="Pfam" id="PF01909"/>
    </source>
</evidence>
<keyword evidence="2" id="KW-0808">Transferase</keyword>
<dbReference type="AlphaFoldDB" id="A0ABD4Z7K2"/>
<dbReference type="EMBL" id="JASNVW010000003">
    <property type="protein sequence ID" value="MDK6028922.1"/>
    <property type="molecule type" value="Genomic_DNA"/>
</dbReference>
<evidence type="ECO:0000313" key="3">
    <source>
        <dbReference type="Proteomes" id="UP001529235"/>
    </source>
</evidence>
<sequence length="108" mass="12661">MRSQKLLEIRNQVIEALKKVAKELNATIYLFGSYARGDHMIDSDVDIVVVSDIFKGMDFPKRVELVRLKLPREISFDIIPLTPDELKKKMETAFYKEISKYWIEIKPD</sequence>
<keyword evidence="2" id="KW-0548">Nucleotidyltransferase</keyword>
<dbReference type="InterPro" id="IPR002934">
    <property type="entry name" value="Polymerase_NTP_transf_dom"/>
</dbReference>
<feature type="domain" description="Polymerase nucleotidyl transferase" evidence="1">
    <location>
        <begin position="14"/>
        <end position="79"/>
    </location>
</feature>
<dbReference type="PANTHER" id="PTHR43449:SF1">
    <property type="entry name" value="POLYMERASE BETA NUCLEOTIDYLTRANSFERASE DOMAIN-CONTAINING PROTEIN"/>
    <property type="match status" value="1"/>
</dbReference>
<dbReference type="Proteomes" id="UP001529235">
    <property type="component" value="Unassembled WGS sequence"/>
</dbReference>
<evidence type="ECO:0000313" key="2">
    <source>
        <dbReference type="EMBL" id="MDK6028922.1"/>
    </source>
</evidence>
<dbReference type="Pfam" id="PF01909">
    <property type="entry name" value="NTP_transf_2"/>
    <property type="match status" value="1"/>
</dbReference>
<accession>A0ABD4Z7K2</accession>
<reference evidence="2 3" key="1">
    <citation type="submission" date="2023-05" db="EMBL/GenBank/DDBJ databases">
        <title>A new hyperthermophilic archaea 'Ignisphaera cupida' sp. nov. and description of the family 'Ignisphaeraceae' fam. nov.</title>
        <authorList>
            <person name="Podosokorskaya O.A."/>
            <person name="Elcheninov A.G."/>
            <person name="Klukina A."/>
            <person name="Merkel A.Y."/>
        </authorList>
    </citation>
    <scope>NUCLEOTIDE SEQUENCE [LARGE SCALE GENOMIC DNA]</scope>
    <source>
        <strain evidence="2 3">4213-co</strain>
    </source>
</reference>
<keyword evidence="3" id="KW-1185">Reference proteome</keyword>
<dbReference type="GO" id="GO:0016779">
    <property type="term" value="F:nucleotidyltransferase activity"/>
    <property type="evidence" value="ECO:0007669"/>
    <property type="project" value="UniProtKB-KW"/>
</dbReference>
<name>A0ABD4Z7K2_9CREN</name>
<dbReference type="InterPro" id="IPR043519">
    <property type="entry name" value="NT_sf"/>
</dbReference>
<gene>
    <name evidence="2" type="ORF">QPL79_06060</name>
</gene>
<dbReference type="EC" id="2.7.7.-" evidence="2"/>
<dbReference type="SUPFAM" id="SSF81301">
    <property type="entry name" value="Nucleotidyltransferase"/>
    <property type="match status" value="1"/>
</dbReference>
<dbReference type="RefSeq" id="WP_285273907.1">
    <property type="nucleotide sequence ID" value="NZ_JASNVW010000003.1"/>
</dbReference>
<dbReference type="Gene3D" id="3.30.460.10">
    <property type="entry name" value="Beta Polymerase, domain 2"/>
    <property type="match status" value="1"/>
</dbReference>
<dbReference type="PANTHER" id="PTHR43449">
    <property type="entry name" value="NUCLEOTIDYLTRANSFERASE"/>
    <property type="match status" value="1"/>
</dbReference>
<comment type="caution">
    <text evidence="2">The sequence shown here is derived from an EMBL/GenBank/DDBJ whole genome shotgun (WGS) entry which is preliminary data.</text>
</comment>
<proteinExistence type="predicted"/>